<sequence length="69" mass="7999">MTGVDILQKSDQDRFLLSRYGVLYYWRRVPKALAEIDGRAPIIRHSLKTDDLAKARAQRDVLEKADNQL</sequence>
<accession>A0A1W6ZV65</accession>
<dbReference type="InterPro" id="IPR046668">
    <property type="entry name" value="DUF6538"/>
</dbReference>
<gene>
    <name evidence="2" type="ORF">CAK95_21010</name>
</gene>
<dbReference type="Proteomes" id="UP000194137">
    <property type="component" value="Chromosome"/>
</dbReference>
<evidence type="ECO:0000313" key="3">
    <source>
        <dbReference type="Proteomes" id="UP000194137"/>
    </source>
</evidence>
<keyword evidence="3" id="KW-1185">Reference proteome</keyword>
<name>A0A1W6ZV65_9HYPH</name>
<dbReference type="STRING" id="1235591.CAK95_21010"/>
<evidence type="ECO:0000313" key="2">
    <source>
        <dbReference type="EMBL" id="ARQ01297.1"/>
    </source>
</evidence>
<dbReference type="EMBL" id="CP021112">
    <property type="protein sequence ID" value="ARQ01297.1"/>
    <property type="molecule type" value="Genomic_DNA"/>
</dbReference>
<reference evidence="2 3" key="1">
    <citation type="submission" date="2017-05" db="EMBL/GenBank/DDBJ databases">
        <title>Full genome sequence of Pseudorhodoplanes sinuspersici.</title>
        <authorList>
            <person name="Dastgheib S.M.M."/>
            <person name="Shavandi M."/>
            <person name="Tirandaz H."/>
        </authorList>
    </citation>
    <scope>NUCLEOTIDE SEQUENCE [LARGE SCALE GENOMIC DNA]</scope>
    <source>
        <strain evidence="2 3">RIPI110</strain>
    </source>
</reference>
<feature type="domain" description="DUF6538" evidence="1">
    <location>
        <begin position="16"/>
        <end position="62"/>
    </location>
</feature>
<protein>
    <recommendedName>
        <fullName evidence="1">DUF6538 domain-containing protein</fullName>
    </recommendedName>
</protein>
<dbReference type="Pfam" id="PF20172">
    <property type="entry name" value="DUF6538"/>
    <property type="match status" value="1"/>
</dbReference>
<dbReference type="KEGG" id="psin:CAK95_21010"/>
<dbReference type="RefSeq" id="WP_086089692.1">
    <property type="nucleotide sequence ID" value="NZ_CP021112.1"/>
</dbReference>
<dbReference type="AlphaFoldDB" id="A0A1W6ZV65"/>
<evidence type="ECO:0000259" key="1">
    <source>
        <dbReference type="Pfam" id="PF20172"/>
    </source>
</evidence>
<proteinExistence type="predicted"/>
<organism evidence="2 3">
    <name type="scientific">Pseudorhodoplanes sinuspersici</name>
    <dbReference type="NCBI Taxonomy" id="1235591"/>
    <lineage>
        <taxon>Bacteria</taxon>
        <taxon>Pseudomonadati</taxon>
        <taxon>Pseudomonadota</taxon>
        <taxon>Alphaproteobacteria</taxon>
        <taxon>Hyphomicrobiales</taxon>
        <taxon>Pseudorhodoplanes</taxon>
    </lineage>
</organism>